<dbReference type="InterPro" id="IPR027417">
    <property type="entry name" value="P-loop_NTPase"/>
</dbReference>
<sequence>MVLRRTLAKRWIKNGEITRPVHIVCSPYKTGTTSVGHALLALGVGTRAMKHNRVLLQKIQPALRDLQKLADKSQGFRAFHAEHADRVKDELAELVSCIAPYDVFQDAPFGHTQIHPFIRKVLAPQARFIWINRARKDWMASVQHWEETHPEIYPDHTEWATNASARRKKMHKFWRRQYRNFKRVRRSGPQQCLELEWDDLNDWTALAAFYGVEAPQIDFPKSNVSRGESPE</sequence>
<dbReference type="Proteomes" id="UP000054935">
    <property type="component" value="Unassembled WGS sequence"/>
</dbReference>
<dbReference type="Pfam" id="PF17784">
    <property type="entry name" value="Sulfotransfer_4"/>
    <property type="match status" value="1"/>
</dbReference>
<evidence type="ECO:0000313" key="2">
    <source>
        <dbReference type="Proteomes" id="UP000054935"/>
    </source>
</evidence>
<dbReference type="SUPFAM" id="SSF52540">
    <property type="entry name" value="P-loop containing nucleoside triphosphate hydrolases"/>
    <property type="match status" value="1"/>
</dbReference>
<dbReference type="OrthoDB" id="7855297at2"/>
<keyword evidence="2" id="KW-1185">Reference proteome</keyword>
<name>A0A0P1GZG9_9RHOB</name>
<reference evidence="1 2" key="1">
    <citation type="submission" date="2015-09" db="EMBL/GenBank/DDBJ databases">
        <authorList>
            <consortium name="Swine Surveillance"/>
        </authorList>
    </citation>
    <scope>NUCLEOTIDE SEQUENCE [LARGE SCALE GENOMIC DNA]</scope>
    <source>
        <strain evidence="1 2">CECT 7648</strain>
    </source>
</reference>
<dbReference type="AlphaFoldDB" id="A0A0P1GZG9"/>
<proteinExistence type="predicted"/>
<accession>A0A0P1GZG9</accession>
<evidence type="ECO:0008006" key="3">
    <source>
        <dbReference type="Google" id="ProtNLM"/>
    </source>
</evidence>
<dbReference type="RefSeq" id="WP_058249504.1">
    <property type="nucleotide sequence ID" value="NZ_CYSE01000017.1"/>
</dbReference>
<dbReference type="EMBL" id="CYSE01000017">
    <property type="protein sequence ID" value="CUH82614.1"/>
    <property type="molecule type" value="Genomic_DNA"/>
</dbReference>
<protein>
    <recommendedName>
        <fullName evidence="3">Sulfotransferase family protein</fullName>
    </recommendedName>
</protein>
<organism evidence="1 2">
    <name type="scientific">Tropicibacter naphthalenivorans</name>
    <dbReference type="NCBI Taxonomy" id="441103"/>
    <lineage>
        <taxon>Bacteria</taxon>
        <taxon>Pseudomonadati</taxon>
        <taxon>Pseudomonadota</taxon>
        <taxon>Alphaproteobacteria</taxon>
        <taxon>Rhodobacterales</taxon>
        <taxon>Roseobacteraceae</taxon>
        <taxon>Tropicibacter</taxon>
    </lineage>
</organism>
<dbReference type="InterPro" id="IPR040632">
    <property type="entry name" value="Sulfotransfer_4"/>
</dbReference>
<dbReference type="Gene3D" id="3.40.50.300">
    <property type="entry name" value="P-loop containing nucleotide triphosphate hydrolases"/>
    <property type="match status" value="1"/>
</dbReference>
<dbReference type="STRING" id="441103.TRN7648_04156"/>
<gene>
    <name evidence="1" type="ORF">TRN7648_04156</name>
</gene>
<evidence type="ECO:0000313" key="1">
    <source>
        <dbReference type="EMBL" id="CUH82614.1"/>
    </source>
</evidence>